<gene>
    <name evidence="2" type="ORF">ACFOY2_51250</name>
</gene>
<keyword evidence="3" id="KW-1185">Reference proteome</keyword>
<comment type="caution">
    <text evidence="2">The sequence shown here is derived from an EMBL/GenBank/DDBJ whole genome shotgun (WGS) entry which is preliminary data.</text>
</comment>
<proteinExistence type="predicted"/>
<protein>
    <recommendedName>
        <fullName evidence="4">Lipoprotein</fullName>
    </recommendedName>
</protein>
<name>A0ABV8GSG6_9ACTN</name>
<evidence type="ECO:0000256" key="1">
    <source>
        <dbReference type="SAM" id="MobiDB-lite"/>
    </source>
</evidence>
<feature type="region of interest" description="Disordered" evidence="1">
    <location>
        <begin position="22"/>
        <end position="52"/>
    </location>
</feature>
<feature type="compositionally biased region" description="Low complexity" evidence="1">
    <location>
        <begin position="29"/>
        <end position="51"/>
    </location>
</feature>
<dbReference type="Proteomes" id="UP001595851">
    <property type="component" value="Unassembled WGS sequence"/>
</dbReference>
<dbReference type="EMBL" id="JBHSBI010000048">
    <property type="protein sequence ID" value="MFC4015668.1"/>
    <property type="molecule type" value="Genomic_DNA"/>
</dbReference>
<evidence type="ECO:0008006" key="4">
    <source>
        <dbReference type="Google" id="ProtNLM"/>
    </source>
</evidence>
<organism evidence="2 3">
    <name type="scientific">Nonomuraea purpurea</name>
    <dbReference type="NCBI Taxonomy" id="1849276"/>
    <lineage>
        <taxon>Bacteria</taxon>
        <taxon>Bacillati</taxon>
        <taxon>Actinomycetota</taxon>
        <taxon>Actinomycetes</taxon>
        <taxon>Streptosporangiales</taxon>
        <taxon>Streptosporangiaceae</taxon>
        <taxon>Nonomuraea</taxon>
    </lineage>
</organism>
<evidence type="ECO:0000313" key="2">
    <source>
        <dbReference type="EMBL" id="MFC4015668.1"/>
    </source>
</evidence>
<dbReference type="PROSITE" id="PS51257">
    <property type="entry name" value="PROKAR_LIPOPROTEIN"/>
    <property type="match status" value="1"/>
</dbReference>
<sequence>MRRVMALVAIVIVAGCGQAERPYAPQQVPSPSTAASSGPSTPTSGPETDTTGSRHRLVIEWPQDRDPLLNLVTDFYRASRKALASGNDRYLQDLDLELSGVREAYDWVHKLTEEDLTVKGTTRLYNLRVAEKVGKGVQVNACVDETKVRVISARTGKAVASQPDWVRRPYLQAVLAHRGDDGVWRIRAFLYDQKGCTG</sequence>
<dbReference type="RefSeq" id="WP_379535479.1">
    <property type="nucleotide sequence ID" value="NZ_JBHSBI010000048.1"/>
</dbReference>
<evidence type="ECO:0000313" key="3">
    <source>
        <dbReference type="Proteomes" id="UP001595851"/>
    </source>
</evidence>
<accession>A0ABV8GSG6</accession>
<reference evidence="3" key="1">
    <citation type="journal article" date="2019" name="Int. J. Syst. Evol. Microbiol.">
        <title>The Global Catalogue of Microorganisms (GCM) 10K type strain sequencing project: providing services to taxonomists for standard genome sequencing and annotation.</title>
        <authorList>
            <consortium name="The Broad Institute Genomics Platform"/>
            <consortium name="The Broad Institute Genome Sequencing Center for Infectious Disease"/>
            <person name="Wu L."/>
            <person name="Ma J."/>
        </authorList>
    </citation>
    <scope>NUCLEOTIDE SEQUENCE [LARGE SCALE GENOMIC DNA]</scope>
    <source>
        <strain evidence="3">TBRC 1276</strain>
    </source>
</reference>